<comment type="caution">
    <text evidence="8">The sequence shown here is derived from an EMBL/GenBank/DDBJ whole genome shotgun (WGS) entry which is preliminary data.</text>
</comment>
<evidence type="ECO:0000256" key="1">
    <source>
        <dbReference type="ARBA" id="ARBA00004141"/>
    </source>
</evidence>
<dbReference type="AlphaFoldDB" id="A0AAV4AGZ5"/>
<dbReference type="GO" id="GO:0016020">
    <property type="term" value="C:membrane"/>
    <property type="evidence" value="ECO:0007669"/>
    <property type="project" value="UniProtKB-SubCell"/>
</dbReference>
<evidence type="ECO:0000256" key="3">
    <source>
        <dbReference type="ARBA" id="ARBA00022989"/>
    </source>
</evidence>
<dbReference type="PRINTS" id="PR00248">
    <property type="entry name" value="GPCRMGR"/>
</dbReference>
<evidence type="ECO:0000256" key="6">
    <source>
        <dbReference type="ARBA" id="ARBA00023180"/>
    </source>
</evidence>
<comment type="subcellular location">
    <subcellularLocation>
        <location evidence="1">Membrane</location>
        <topology evidence="1">Multi-pass membrane protein</topology>
    </subcellularLocation>
</comment>
<evidence type="ECO:0000313" key="9">
    <source>
        <dbReference type="Proteomes" id="UP000735302"/>
    </source>
</evidence>
<protein>
    <submittedName>
        <fullName evidence="8">Metabotropic glutamate receptor</fullName>
    </submittedName>
</protein>
<keyword evidence="9" id="KW-1185">Reference proteome</keyword>
<organism evidence="8 9">
    <name type="scientific">Plakobranchus ocellatus</name>
    <dbReference type="NCBI Taxonomy" id="259542"/>
    <lineage>
        <taxon>Eukaryota</taxon>
        <taxon>Metazoa</taxon>
        <taxon>Spiralia</taxon>
        <taxon>Lophotrochozoa</taxon>
        <taxon>Mollusca</taxon>
        <taxon>Gastropoda</taxon>
        <taxon>Heterobranchia</taxon>
        <taxon>Euthyneura</taxon>
        <taxon>Panpulmonata</taxon>
        <taxon>Sacoglossa</taxon>
        <taxon>Placobranchoidea</taxon>
        <taxon>Plakobranchidae</taxon>
        <taxon>Plakobranchus</taxon>
    </lineage>
</organism>
<dbReference type="EMBL" id="BLXT01003763">
    <property type="protein sequence ID" value="GFO06177.1"/>
    <property type="molecule type" value="Genomic_DNA"/>
</dbReference>
<keyword evidence="4" id="KW-0472">Membrane</keyword>
<keyword evidence="2" id="KW-0812">Transmembrane</keyword>
<evidence type="ECO:0000313" key="8">
    <source>
        <dbReference type="EMBL" id="GFO06177.1"/>
    </source>
</evidence>
<feature type="domain" description="Receptor ligand binding region" evidence="7">
    <location>
        <begin position="74"/>
        <end position="266"/>
    </location>
</feature>
<evidence type="ECO:0000256" key="4">
    <source>
        <dbReference type="ARBA" id="ARBA00023136"/>
    </source>
</evidence>
<name>A0AAV4AGZ5_9GAST</name>
<dbReference type="InterPro" id="IPR001828">
    <property type="entry name" value="ANF_lig-bd_rcpt"/>
</dbReference>
<dbReference type="Pfam" id="PF01094">
    <property type="entry name" value="ANF_receptor"/>
    <property type="match status" value="2"/>
</dbReference>
<feature type="domain" description="Receptor ligand binding region" evidence="7">
    <location>
        <begin position="293"/>
        <end position="479"/>
    </location>
</feature>
<keyword evidence="6" id="KW-0325">Glycoprotein</keyword>
<dbReference type="InterPro" id="IPR050726">
    <property type="entry name" value="mGluR"/>
</dbReference>
<dbReference type="Gene3D" id="3.40.50.2300">
    <property type="match status" value="2"/>
</dbReference>
<dbReference type="Proteomes" id="UP000735302">
    <property type="component" value="Unassembled WGS sequence"/>
</dbReference>
<gene>
    <name evidence="8" type="ORF">PoB_003268200</name>
</gene>
<dbReference type="SUPFAM" id="SSF53822">
    <property type="entry name" value="Periplasmic binding protein-like I"/>
    <property type="match status" value="1"/>
</dbReference>
<proteinExistence type="predicted"/>
<evidence type="ECO:0000259" key="7">
    <source>
        <dbReference type="Pfam" id="PF01094"/>
    </source>
</evidence>
<dbReference type="InterPro" id="IPR000337">
    <property type="entry name" value="GPCR_3"/>
</dbReference>
<dbReference type="InterPro" id="IPR028082">
    <property type="entry name" value="Peripla_BP_I"/>
</dbReference>
<sequence>MNAFAPCILVLLSGASFFGIFSTAANIIIPQQPPLRYIRHGDIDLGGIISGFDYATDGLCKEQLFMEASYHFSESLVYAIDRINRNSSLLPNVTLGFVILDDCMKQTTAAVQAIAFLPRDTVNNAKSRTDAAAAYDPLNYSTINTCHNNDDLTLRSSDYKTSNSSQVNNSTTNDILTSYNVVGVIGCLRSSNSIEAAHILSAGQVPIISFVSTSEKLSNRQLFPYFFRVIPSDSYVVDAQVELILQMKWRYISVVYAEGDFGETAYQCAFFMDHMLWFESALHAWPTEEQEIKSLRNRLSEIDDICIATSEKIYQKDTYKEHMKIMKNLIKHKEARVVVAFTDPPSAQQFLQASSELGQNGWFIWLVNESWKLYIALDDKDAQQSPVDVIVAGFPTLSSPSYNQYAAEMNPKTNSNPWFHYQWEKTFQCSTSDQICLTNHNATFIPGSDKYVYSDLVYEAVLTYAHALHNLIGRDCPQMSGRDVRNCITGPRLKEVTVF</sequence>
<reference evidence="8 9" key="1">
    <citation type="journal article" date="2021" name="Elife">
        <title>Chloroplast acquisition without the gene transfer in kleptoplastic sea slugs, Plakobranchus ocellatus.</title>
        <authorList>
            <person name="Maeda T."/>
            <person name="Takahashi S."/>
            <person name="Yoshida T."/>
            <person name="Shimamura S."/>
            <person name="Takaki Y."/>
            <person name="Nagai Y."/>
            <person name="Toyoda A."/>
            <person name="Suzuki Y."/>
            <person name="Arimoto A."/>
            <person name="Ishii H."/>
            <person name="Satoh N."/>
            <person name="Nishiyama T."/>
            <person name="Hasebe M."/>
            <person name="Maruyama T."/>
            <person name="Minagawa J."/>
            <person name="Obokata J."/>
            <person name="Shigenobu S."/>
        </authorList>
    </citation>
    <scope>NUCLEOTIDE SEQUENCE [LARGE SCALE GENOMIC DNA]</scope>
</reference>
<keyword evidence="5 8" id="KW-0675">Receptor</keyword>
<evidence type="ECO:0000256" key="5">
    <source>
        <dbReference type="ARBA" id="ARBA00023170"/>
    </source>
</evidence>
<accession>A0AAV4AGZ5</accession>
<dbReference type="PANTHER" id="PTHR24060">
    <property type="entry name" value="METABOTROPIC GLUTAMATE RECEPTOR"/>
    <property type="match status" value="1"/>
</dbReference>
<keyword evidence="3" id="KW-1133">Transmembrane helix</keyword>
<evidence type="ECO:0000256" key="2">
    <source>
        <dbReference type="ARBA" id="ARBA00022692"/>
    </source>
</evidence>
<dbReference type="GO" id="GO:0004930">
    <property type="term" value="F:G protein-coupled receptor activity"/>
    <property type="evidence" value="ECO:0007669"/>
    <property type="project" value="InterPro"/>
</dbReference>